<dbReference type="EMBL" id="FJUX01000130">
    <property type="protein sequence ID" value="CZT10592.1"/>
    <property type="molecule type" value="Genomic_DNA"/>
</dbReference>
<evidence type="ECO:0000313" key="2">
    <source>
        <dbReference type="Proteomes" id="UP000178912"/>
    </source>
</evidence>
<reference evidence="2" key="1">
    <citation type="submission" date="2016-03" db="EMBL/GenBank/DDBJ databases">
        <authorList>
            <person name="Guldener U."/>
        </authorList>
    </citation>
    <scope>NUCLEOTIDE SEQUENCE [LARGE SCALE GENOMIC DNA]</scope>
    <source>
        <strain evidence="2">04CH-RAC-A.6.1</strain>
    </source>
</reference>
<protein>
    <submittedName>
        <fullName evidence="1">Uncharacterized protein</fullName>
    </submittedName>
</protein>
<sequence length="106" mass="11810">MIMRIHQPRPRQLSIALGLTNPSSFANPDLEDVAYLGALATRCQKIKVLSMFFRARGTSLVEVKGRQNRRRDHWGLWGRSGGGGGEVSCGALERNTRKVIKSSHHI</sequence>
<evidence type="ECO:0000313" key="1">
    <source>
        <dbReference type="EMBL" id="CZT10592.1"/>
    </source>
</evidence>
<accession>A0A1E1LJA3</accession>
<proteinExistence type="predicted"/>
<dbReference type="AlphaFoldDB" id="A0A1E1LJA3"/>
<organism evidence="1 2">
    <name type="scientific">Rhynchosporium agropyri</name>
    <dbReference type="NCBI Taxonomy" id="914238"/>
    <lineage>
        <taxon>Eukaryota</taxon>
        <taxon>Fungi</taxon>
        <taxon>Dikarya</taxon>
        <taxon>Ascomycota</taxon>
        <taxon>Pezizomycotina</taxon>
        <taxon>Leotiomycetes</taxon>
        <taxon>Helotiales</taxon>
        <taxon>Ploettnerulaceae</taxon>
        <taxon>Rhynchosporium</taxon>
    </lineage>
</organism>
<dbReference type="Proteomes" id="UP000178912">
    <property type="component" value="Unassembled WGS sequence"/>
</dbReference>
<keyword evidence="2" id="KW-1185">Reference proteome</keyword>
<name>A0A1E1LJA3_9HELO</name>
<gene>
    <name evidence="1" type="ORF">RAG0_15012</name>
</gene>